<name>A0ABQ2SGJ0_STREZ</name>
<protein>
    <submittedName>
        <fullName evidence="1">Uncharacterized protein</fullName>
    </submittedName>
</protein>
<organism evidence="1 2">
    <name type="scientific">Streptomyces pseudogriseolus</name>
    <name type="common">Streptomyces gancidicus</name>
    <name type="synonym">Streptomyces rubiginosus</name>
    <dbReference type="NCBI Taxonomy" id="36817"/>
    <lineage>
        <taxon>Bacteria</taxon>
        <taxon>Bacillati</taxon>
        <taxon>Actinomycetota</taxon>
        <taxon>Actinomycetes</taxon>
        <taxon>Kitasatosporales</taxon>
        <taxon>Streptomycetaceae</taxon>
        <taxon>Streptomyces</taxon>
        <taxon>Streptomyces pseudogriseolus group</taxon>
    </lineage>
</organism>
<evidence type="ECO:0000313" key="1">
    <source>
        <dbReference type="EMBL" id="GGS27508.1"/>
    </source>
</evidence>
<dbReference type="Proteomes" id="UP000597853">
    <property type="component" value="Unassembled WGS sequence"/>
</dbReference>
<comment type="caution">
    <text evidence="1">The sequence shown here is derived from an EMBL/GenBank/DDBJ whole genome shotgun (WGS) entry which is preliminary data.</text>
</comment>
<keyword evidence="2" id="KW-1185">Reference proteome</keyword>
<gene>
    <name evidence="1" type="ORF">GCM10010285_01890</name>
</gene>
<sequence>MGEWRAVETALVSVGHLQEASAAVRVDPQADPLKQLADIPPEWR</sequence>
<evidence type="ECO:0000313" key="2">
    <source>
        <dbReference type="Proteomes" id="UP000597853"/>
    </source>
</evidence>
<reference evidence="2" key="1">
    <citation type="journal article" date="2019" name="Int. J. Syst. Evol. Microbiol.">
        <title>The Global Catalogue of Microorganisms (GCM) 10K type strain sequencing project: providing services to taxonomists for standard genome sequencing and annotation.</title>
        <authorList>
            <consortium name="The Broad Institute Genomics Platform"/>
            <consortium name="The Broad Institute Genome Sequencing Center for Infectious Disease"/>
            <person name="Wu L."/>
            <person name="Ma J."/>
        </authorList>
    </citation>
    <scope>NUCLEOTIDE SEQUENCE [LARGE SCALE GENOMIC DNA]</scope>
    <source>
        <strain evidence="2">JCM 4416</strain>
    </source>
</reference>
<dbReference type="EMBL" id="BMTX01000001">
    <property type="protein sequence ID" value="GGS27508.1"/>
    <property type="molecule type" value="Genomic_DNA"/>
</dbReference>
<accession>A0ABQ2SGJ0</accession>
<proteinExistence type="predicted"/>